<dbReference type="PROSITE" id="PS50011">
    <property type="entry name" value="PROTEIN_KINASE_DOM"/>
    <property type="match status" value="1"/>
</dbReference>
<dbReference type="Pfam" id="PF07714">
    <property type="entry name" value="PK_Tyr_Ser-Thr"/>
    <property type="match status" value="1"/>
</dbReference>
<accession>A0A9N9IG45</accession>
<dbReference type="Proteomes" id="UP000789342">
    <property type="component" value="Unassembled WGS sequence"/>
</dbReference>
<dbReference type="EMBL" id="CAJVPV010028074">
    <property type="protein sequence ID" value="CAG8735611.1"/>
    <property type="molecule type" value="Genomic_DNA"/>
</dbReference>
<dbReference type="InterPro" id="IPR001245">
    <property type="entry name" value="Ser-Thr/Tyr_kinase_cat_dom"/>
</dbReference>
<proteinExistence type="predicted"/>
<name>A0A9N9IG45_9GLOM</name>
<dbReference type="OrthoDB" id="2427446at2759"/>
<dbReference type="AlphaFoldDB" id="A0A9N9IG45"/>
<dbReference type="Gene3D" id="1.10.510.10">
    <property type="entry name" value="Transferase(Phosphotransferase) domain 1"/>
    <property type="match status" value="1"/>
</dbReference>
<dbReference type="InterPro" id="IPR011009">
    <property type="entry name" value="Kinase-like_dom_sf"/>
</dbReference>
<evidence type="ECO:0000259" key="1">
    <source>
        <dbReference type="PROSITE" id="PS50011"/>
    </source>
</evidence>
<dbReference type="GO" id="GO:0004672">
    <property type="term" value="F:protein kinase activity"/>
    <property type="evidence" value="ECO:0007669"/>
    <property type="project" value="InterPro"/>
</dbReference>
<organism evidence="2 3">
    <name type="scientific">Acaulospora morrowiae</name>
    <dbReference type="NCBI Taxonomy" id="94023"/>
    <lineage>
        <taxon>Eukaryota</taxon>
        <taxon>Fungi</taxon>
        <taxon>Fungi incertae sedis</taxon>
        <taxon>Mucoromycota</taxon>
        <taxon>Glomeromycotina</taxon>
        <taxon>Glomeromycetes</taxon>
        <taxon>Diversisporales</taxon>
        <taxon>Acaulosporaceae</taxon>
        <taxon>Acaulospora</taxon>
    </lineage>
</organism>
<protein>
    <submittedName>
        <fullName evidence="2">14644_t:CDS:1</fullName>
    </submittedName>
</protein>
<dbReference type="SUPFAM" id="SSF56112">
    <property type="entry name" value="Protein kinase-like (PK-like)"/>
    <property type="match status" value="1"/>
</dbReference>
<gene>
    <name evidence="2" type="ORF">AMORRO_LOCUS14348</name>
</gene>
<feature type="domain" description="Protein kinase" evidence="1">
    <location>
        <begin position="22"/>
        <end position="120"/>
    </location>
</feature>
<keyword evidence="3" id="KW-1185">Reference proteome</keyword>
<reference evidence="2" key="1">
    <citation type="submission" date="2021-06" db="EMBL/GenBank/DDBJ databases">
        <authorList>
            <person name="Kallberg Y."/>
            <person name="Tangrot J."/>
            <person name="Rosling A."/>
        </authorList>
    </citation>
    <scope>NUCLEOTIDE SEQUENCE</scope>
    <source>
        <strain evidence="2">CL551</strain>
    </source>
</reference>
<dbReference type="InterPro" id="IPR000719">
    <property type="entry name" value="Prot_kinase_dom"/>
</dbReference>
<sequence>MSQWLQDSIKNGLIKFFDFNEFSDVKVLARGAFGEVSRAYWNSGEKTVALKTLYNSPELENDKAYNDFINEFQLIRSVDFHDNVIRFFGLSQGASTVVSDHIRIDSIPSFNIFILTRYPK</sequence>
<evidence type="ECO:0000313" key="3">
    <source>
        <dbReference type="Proteomes" id="UP000789342"/>
    </source>
</evidence>
<comment type="caution">
    <text evidence="2">The sequence shown here is derived from an EMBL/GenBank/DDBJ whole genome shotgun (WGS) entry which is preliminary data.</text>
</comment>
<dbReference type="GO" id="GO:0005524">
    <property type="term" value="F:ATP binding"/>
    <property type="evidence" value="ECO:0007669"/>
    <property type="project" value="InterPro"/>
</dbReference>
<evidence type="ECO:0000313" key="2">
    <source>
        <dbReference type="EMBL" id="CAG8735611.1"/>
    </source>
</evidence>